<evidence type="ECO:0000259" key="1">
    <source>
        <dbReference type="PROSITE" id="PS50206"/>
    </source>
</evidence>
<dbReference type="InterPro" id="IPR050229">
    <property type="entry name" value="GlpE_sulfurtransferase"/>
</dbReference>
<dbReference type="Gene3D" id="3.40.250.10">
    <property type="entry name" value="Rhodanese-like domain"/>
    <property type="match status" value="1"/>
</dbReference>
<dbReference type="AlphaFoldDB" id="A0A5S3N472"/>
<sequence>MFFVSNCDSQKEIKTISTKELKTLIAEEKIQLLDVRTPDEIEKGHIKSAIFINYFDDNFSEISNKLLDKNKSVYVVCRSGNRSTKACKILKEEGFEVVNVLGGYNQWEKEN</sequence>
<keyword evidence="3" id="KW-1185">Reference proteome</keyword>
<accession>A0A5S3N472</accession>
<dbReference type="EMBL" id="VANR01000004">
    <property type="protein sequence ID" value="TMM30115.1"/>
    <property type="molecule type" value="Genomic_DNA"/>
</dbReference>
<dbReference type="SUPFAM" id="SSF52821">
    <property type="entry name" value="Rhodanese/Cell cycle control phosphatase"/>
    <property type="match status" value="1"/>
</dbReference>
<dbReference type="OrthoDB" id="9808735at2"/>
<organism evidence="2 3">
    <name type="scientific">Polaribacter aestuariivivens</name>
    <dbReference type="NCBI Taxonomy" id="2304626"/>
    <lineage>
        <taxon>Bacteria</taxon>
        <taxon>Pseudomonadati</taxon>
        <taxon>Bacteroidota</taxon>
        <taxon>Flavobacteriia</taxon>
        <taxon>Flavobacteriales</taxon>
        <taxon>Flavobacteriaceae</taxon>
    </lineage>
</organism>
<gene>
    <name evidence="2" type="ORF">FDT66_09115</name>
</gene>
<dbReference type="PANTHER" id="PTHR43031">
    <property type="entry name" value="FAD-DEPENDENT OXIDOREDUCTASE"/>
    <property type="match status" value="1"/>
</dbReference>
<dbReference type="Pfam" id="PF00581">
    <property type="entry name" value="Rhodanese"/>
    <property type="match status" value="1"/>
</dbReference>
<dbReference type="PROSITE" id="PS50206">
    <property type="entry name" value="RHODANESE_3"/>
    <property type="match status" value="1"/>
</dbReference>
<evidence type="ECO:0000313" key="3">
    <source>
        <dbReference type="Proteomes" id="UP000307140"/>
    </source>
</evidence>
<comment type="caution">
    <text evidence="2">The sequence shown here is derived from an EMBL/GenBank/DDBJ whole genome shotgun (WGS) entry which is preliminary data.</text>
</comment>
<protein>
    <submittedName>
        <fullName evidence="2">Rhodanese-like domain-containing protein</fullName>
    </submittedName>
</protein>
<evidence type="ECO:0000313" key="2">
    <source>
        <dbReference type="EMBL" id="TMM30115.1"/>
    </source>
</evidence>
<name>A0A5S3N472_9FLAO</name>
<dbReference type="InterPro" id="IPR001763">
    <property type="entry name" value="Rhodanese-like_dom"/>
</dbReference>
<dbReference type="InterPro" id="IPR036873">
    <property type="entry name" value="Rhodanese-like_dom_sf"/>
</dbReference>
<feature type="domain" description="Rhodanese" evidence="1">
    <location>
        <begin position="26"/>
        <end position="109"/>
    </location>
</feature>
<dbReference type="CDD" id="cd00158">
    <property type="entry name" value="RHOD"/>
    <property type="match status" value="1"/>
</dbReference>
<dbReference type="PANTHER" id="PTHR43031:SF17">
    <property type="entry name" value="SULFURTRANSFERASE YTWF-RELATED"/>
    <property type="match status" value="1"/>
</dbReference>
<dbReference type="SMART" id="SM00450">
    <property type="entry name" value="RHOD"/>
    <property type="match status" value="1"/>
</dbReference>
<dbReference type="Proteomes" id="UP000307140">
    <property type="component" value="Unassembled WGS sequence"/>
</dbReference>
<reference evidence="2 3" key="1">
    <citation type="submission" date="2019-05" db="EMBL/GenBank/DDBJ databases">
        <title>Polaribacter aestuariivivens sp. nov., isolated from a tidal flat.</title>
        <authorList>
            <person name="Yoon J.-H."/>
        </authorList>
    </citation>
    <scope>NUCLEOTIDE SEQUENCE [LARGE SCALE GENOMIC DNA]</scope>
    <source>
        <strain evidence="2 3">DBTF-3</strain>
    </source>
</reference>
<proteinExistence type="predicted"/>